<dbReference type="EMBL" id="JRFJ01000001">
    <property type="protein sequence ID" value="KHJ56081.1"/>
    <property type="molecule type" value="Genomic_DNA"/>
</dbReference>
<accession>A0A0B1Q9N1</accession>
<evidence type="ECO:0000313" key="2">
    <source>
        <dbReference type="Proteomes" id="UP000030826"/>
    </source>
</evidence>
<dbReference type="Proteomes" id="UP000030826">
    <property type="component" value="Unassembled WGS sequence"/>
</dbReference>
<evidence type="ECO:0000313" key="1">
    <source>
        <dbReference type="EMBL" id="KHJ56081.1"/>
    </source>
</evidence>
<dbReference type="Pfam" id="PF06108">
    <property type="entry name" value="DUF952"/>
    <property type="match status" value="1"/>
</dbReference>
<dbReference type="SUPFAM" id="SSF56399">
    <property type="entry name" value="ADP-ribosylation"/>
    <property type="match status" value="1"/>
</dbReference>
<comment type="caution">
    <text evidence="1">The sequence shown here is derived from an EMBL/GenBank/DDBJ whole genome shotgun (WGS) entry which is preliminary data.</text>
</comment>
<reference evidence="1 2" key="1">
    <citation type="submission" date="2014-09" db="EMBL/GenBank/DDBJ databases">
        <title>Isolation and characterization of Aurantimonas altamirensis ON-56566 from clinical sample following a dog bite.</title>
        <authorList>
            <person name="Eshaghi A."/>
            <person name="Li A."/>
            <person name="Shahinas D."/>
            <person name="Bahn P."/>
            <person name="Kus J.V."/>
            <person name="Patel S.N."/>
        </authorList>
    </citation>
    <scope>NUCLEOTIDE SEQUENCE [LARGE SCALE GENOMIC DNA]</scope>
    <source>
        <strain evidence="1 2">ON-56566</strain>
    </source>
</reference>
<proteinExistence type="predicted"/>
<protein>
    <submittedName>
        <fullName evidence="1">Dihydroorotate dehydrogenase</fullName>
    </submittedName>
</protein>
<organism evidence="1 2">
    <name type="scientific">Aureimonas altamirensis</name>
    <dbReference type="NCBI Taxonomy" id="370622"/>
    <lineage>
        <taxon>Bacteria</taxon>
        <taxon>Pseudomonadati</taxon>
        <taxon>Pseudomonadota</taxon>
        <taxon>Alphaproteobacteria</taxon>
        <taxon>Hyphomicrobiales</taxon>
        <taxon>Aurantimonadaceae</taxon>
        <taxon>Aureimonas</taxon>
    </lineage>
</organism>
<dbReference type="STRING" id="370622.LA66_05600"/>
<dbReference type="PANTHER" id="PTHR34129">
    <property type="entry name" value="BLR1139 PROTEIN"/>
    <property type="match status" value="1"/>
</dbReference>
<dbReference type="InterPro" id="IPR009297">
    <property type="entry name" value="DUF952"/>
</dbReference>
<dbReference type="PANTHER" id="PTHR34129:SF1">
    <property type="entry name" value="DUF952 DOMAIN-CONTAINING PROTEIN"/>
    <property type="match status" value="1"/>
</dbReference>
<dbReference type="AlphaFoldDB" id="A0A0B1Q9N1"/>
<gene>
    <name evidence="1" type="ORF">LA66_05600</name>
</gene>
<name>A0A0B1Q9N1_9HYPH</name>
<dbReference type="Gene3D" id="3.20.170.20">
    <property type="entry name" value="Protein of unknown function DUF952"/>
    <property type="match status" value="1"/>
</dbReference>
<dbReference type="OrthoDB" id="9799937at2"/>
<dbReference type="RefSeq" id="WP_039190907.1">
    <property type="nucleotide sequence ID" value="NZ_JRFJ01000001.1"/>
</dbReference>
<sequence>MNRNEPIYKLVPAKLWSEAEESGRFEGLPVDLQDGFIHFSTGSQLRETAEKHFKGQTDLLLVAVDPRRLGAELRWEPSRGGALFPHLYGSLAMDSVIFATEVAVSPDGRHAFPESIR</sequence>